<evidence type="ECO:0000313" key="6">
    <source>
        <dbReference type="Proteomes" id="UP000191135"/>
    </source>
</evidence>
<reference evidence="5 6" key="1">
    <citation type="submission" date="2017-03" db="EMBL/GenBank/DDBJ databases">
        <title>Foreign affairs: Plasmid Transfer between Roseobacters and Rhizobia.</title>
        <authorList>
            <person name="Bartling P."/>
            <person name="Bunk B."/>
            <person name="Overmann J."/>
            <person name="Brinkmann H."/>
            <person name="Petersen J."/>
        </authorList>
    </citation>
    <scope>NUCLEOTIDE SEQUENCE [LARGE SCALE GENOMIC DNA]</scope>
    <source>
        <strain evidence="5 6">MACL11</strain>
        <plasmid evidence="6">Plasmid pmm170</plasmid>
    </source>
</reference>
<keyword evidence="1" id="KW-0479">Metal-binding</keyword>
<dbReference type="SMART" id="SM00829">
    <property type="entry name" value="PKS_ER"/>
    <property type="match status" value="1"/>
</dbReference>
<dbReference type="PANTHER" id="PTHR43401:SF2">
    <property type="entry name" value="L-THREONINE 3-DEHYDROGENASE"/>
    <property type="match status" value="1"/>
</dbReference>
<dbReference type="Gene3D" id="3.90.180.10">
    <property type="entry name" value="Medium-chain alcohol dehydrogenases, catalytic domain"/>
    <property type="match status" value="1"/>
</dbReference>
<dbReference type="OrthoDB" id="9809185at2"/>
<evidence type="ECO:0000256" key="1">
    <source>
        <dbReference type="ARBA" id="ARBA00022723"/>
    </source>
</evidence>
<proteinExistence type="predicted"/>
<keyword evidence="3 5" id="KW-0560">Oxidoreductase</keyword>
<dbReference type="InterPro" id="IPR020843">
    <property type="entry name" value="ER"/>
</dbReference>
<dbReference type="eggNOG" id="COG1063">
    <property type="taxonomic scope" value="Bacteria"/>
</dbReference>
<dbReference type="EC" id="1.1.1.103" evidence="5"/>
<keyword evidence="5" id="KW-0614">Plasmid</keyword>
<name>A0A1U9Z9R2_9HYPH</name>
<dbReference type="PANTHER" id="PTHR43401">
    <property type="entry name" value="L-THREONINE 3-DEHYDROGENASE"/>
    <property type="match status" value="1"/>
</dbReference>
<evidence type="ECO:0000259" key="4">
    <source>
        <dbReference type="SMART" id="SM00829"/>
    </source>
</evidence>
<dbReference type="Pfam" id="PF08240">
    <property type="entry name" value="ADH_N"/>
    <property type="match status" value="1"/>
</dbReference>
<dbReference type="InterPro" id="IPR011032">
    <property type="entry name" value="GroES-like_sf"/>
</dbReference>
<evidence type="ECO:0000313" key="5">
    <source>
        <dbReference type="EMBL" id="AQZ54438.1"/>
    </source>
</evidence>
<dbReference type="SUPFAM" id="SSF51735">
    <property type="entry name" value="NAD(P)-binding Rossmann-fold domains"/>
    <property type="match status" value="1"/>
</dbReference>
<dbReference type="KEGG" id="mmed:Mame_05146"/>
<organism evidence="5 6">
    <name type="scientific">Martelella mediterranea DSM 17316</name>
    <dbReference type="NCBI Taxonomy" id="1122214"/>
    <lineage>
        <taxon>Bacteria</taxon>
        <taxon>Pseudomonadati</taxon>
        <taxon>Pseudomonadota</taxon>
        <taxon>Alphaproteobacteria</taxon>
        <taxon>Hyphomicrobiales</taxon>
        <taxon>Aurantimonadaceae</taxon>
        <taxon>Martelella</taxon>
    </lineage>
</organism>
<dbReference type="GO" id="GO:0046872">
    <property type="term" value="F:metal ion binding"/>
    <property type="evidence" value="ECO:0007669"/>
    <property type="project" value="UniProtKB-KW"/>
</dbReference>
<evidence type="ECO:0000256" key="2">
    <source>
        <dbReference type="ARBA" id="ARBA00022833"/>
    </source>
</evidence>
<geneLocation type="plasmid" evidence="6">
    <name>pmm170</name>
</geneLocation>
<keyword evidence="2" id="KW-0862">Zinc</keyword>
<feature type="domain" description="Enoyl reductase (ER)" evidence="4">
    <location>
        <begin position="7"/>
        <end position="328"/>
    </location>
</feature>
<dbReference type="EMBL" id="CP020333">
    <property type="protein sequence ID" value="AQZ54438.1"/>
    <property type="molecule type" value="Genomic_DNA"/>
</dbReference>
<dbReference type="SUPFAM" id="SSF50129">
    <property type="entry name" value="GroES-like"/>
    <property type="match status" value="1"/>
</dbReference>
<dbReference type="RefSeq" id="WP_018067079.1">
    <property type="nucleotide sequence ID" value="NZ_AQWH01000032.1"/>
</dbReference>
<dbReference type="InterPro" id="IPR013154">
    <property type="entry name" value="ADH-like_N"/>
</dbReference>
<dbReference type="InterPro" id="IPR050129">
    <property type="entry name" value="Zn_alcohol_dh"/>
</dbReference>
<evidence type="ECO:0000256" key="3">
    <source>
        <dbReference type="ARBA" id="ARBA00023002"/>
    </source>
</evidence>
<dbReference type="Gene3D" id="3.40.50.720">
    <property type="entry name" value="NAD(P)-binding Rossmann-like Domain"/>
    <property type="match status" value="1"/>
</dbReference>
<gene>
    <name evidence="5" type="primary">tdh</name>
    <name evidence="5" type="ORF">Mame_05146</name>
</gene>
<dbReference type="Proteomes" id="UP000191135">
    <property type="component" value="Plasmid pMM170"/>
</dbReference>
<protein>
    <submittedName>
        <fullName evidence="5">L-threonine 3-dehydrogenase</fullName>
        <ecNumber evidence="5">1.1.1.103</ecNumber>
    </submittedName>
</protein>
<dbReference type="GO" id="GO:0008743">
    <property type="term" value="F:L-threonine 3-dehydrogenase activity"/>
    <property type="evidence" value="ECO:0007669"/>
    <property type="project" value="UniProtKB-EC"/>
</dbReference>
<keyword evidence="6" id="KW-1185">Reference proteome</keyword>
<sequence>MKSLFITAPGKIELVARETPRPGPDDLLLAPLAIGLCRTDAELADGSMIYLRDGRSSLPLTPGHEWVARVAGKGSHVEGFAIGDMVVGECSIGCGTCAKCRAGDYHQCETRAETGIMKQEGAMTGYFRFPAASAHKLPEDIAIEDAVFAEPSAVALRAVLRARFQQGDSILVVGAGTIGWLAAAIAMDSYGVSVAVLEPDMERMQRVAAIGARVPEPDERFDVVIEASGNSNGLKSALERLASNGRLVAVSLTGCAAHAVDIDRIVVSDQSLTGSLGSPGVWSHMLELLGRGRMRPSVLITGRYRLSEAREAYAALLENRPGTGKLLILPDDEDRL</sequence>
<accession>A0A1U9Z9R2</accession>
<dbReference type="AlphaFoldDB" id="A0A1U9Z9R2"/>
<dbReference type="InterPro" id="IPR036291">
    <property type="entry name" value="NAD(P)-bd_dom_sf"/>
</dbReference>